<comment type="caution">
    <text evidence="1">The sequence shown here is derived from an EMBL/GenBank/DDBJ whole genome shotgun (WGS) entry which is preliminary data.</text>
</comment>
<name>A0ABX0Q801_9GAMM</name>
<evidence type="ECO:0000313" key="1">
    <source>
        <dbReference type="EMBL" id="NID06634.1"/>
    </source>
</evidence>
<dbReference type="Gene3D" id="3.30.40.190">
    <property type="match status" value="1"/>
</dbReference>
<organism evidence="1 2">
    <name type="scientific">Luteibacter jiangsuensis</name>
    <dbReference type="NCBI Taxonomy" id="637577"/>
    <lineage>
        <taxon>Bacteria</taxon>
        <taxon>Pseudomonadati</taxon>
        <taxon>Pseudomonadota</taxon>
        <taxon>Gammaproteobacteria</taxon>
        <taxon>Lysobacterales</taxon>
        <taxon>Rhodanobacteraceae</taxon>
        <taxon>Luteibacter</taxon>
    </lineage>
</organism>
<evidence type="ECO:0008006" key="3">
    <source>
        <dbReference type="Google" id="ProtNLM"/>
    </source>
</evidence>
<sequence>MKRTPLIRKTPLRARRGFAATAVIREAKKRVTVAFDVTGKALTAYPRKTLTAKPKPRPTKAERERWVAARVRGCVACYLNETERFCCRASYGQSLEIHHLLSGGRRRGHRFTVCLCHYHHQGKRLVFERLGYEDHAVAYGPSFGHQPRLFREVYRDDAALLALQDWMIANLPVRFPEAACSR</sequence>
<accession>A0ABX0Q801</accession>
<dbReference type="RefSeq" id="WP_167129209.1">
    <property type="nucleotide sequence ID" value="NZ_JAAQQR010000010.1"/>
</dbReference>
<keyword evidence="2" id="KW-1185">Reference proteome</keyword>
<gene>
    <name evidence="1" type="ORF">HBF26_17195</name>
</gene>
<dbReference type="InterPro" id="IPR031875">
    <property type="entry name" value="RecA_dep_nuc"/>
</dbReference>
<dbReference type="EMBL" id="JAAQQR010000010">
    <property type="protein sequence ID" value="NID06634.1"/>
    <property type="molecule type" value="Genomic_DNA"/>
</dbReference>
<dbReference type="Pfam" id="PF16786">
    <property type="entry name" value="RecA_dep_nuc"/>
    <property type="match status" value="1"/>
</dbReference>
<proteinExistence type="predicted"/>
<protein>
    <recommendedName>
        <fullName evidence="3">HNH nuclease domain-containing protein</fullName>
    </recommendedName>
</protein>
<dbReference type="Proteomes" id="UP001429601">
    <property type="component" value="Unassembled WGS sequence"/>
</dbReference>
<reference evidence="1 2" key="1">
    <citation type="journal article" date="2011" name="Curr. Microbiol.">
        <title>Luteibacter jiangsuensis sp. nov.: a methamidophos-degrading bacterium isolated from a methamidophos-manufacturing factory.</title>
        <authorList>
            <person name="Wang L."/>
            <person name="Wang G.L."/>
            <person name="Li S.P."/>
            <person name="Jiang J.D."/>
        </authorList>
    </citation>
    <scope>NUCLEOTIDE SEQUENCE [LARGE SCALE GENOMIC DNA]</scope>
    <source>
        <strain evidence="1 2">CGMCC 1.10133</strain>
    </source>
</reference>
<evidence type="ECO:0000313" key="2">
    <source>
        <dbReference type="Proteomes" id="UP001429601"/>
    </source>
</evidence>